<dbReference type="InterPro" id="IPR011006">
    <property type="entry name" value="CheY-like_superfamily"/>
</dbReference>
<dbReference type="GO" id="GO:0003700">
    <property type="term" value="F:DNA-binding transcription factor activity"/>
    <property type="evidence" value="ECO:0007669"/>
    <property type="project" value="InterPro"/>
</dbReference>
<sequence>MKFMIVDDEPRHRRGMAGMLLASRPGCEVFTAGDGAKALEMAGIDRPEVIFTDIRMPQMDGLTFLRRANEALPYKPRIVMLSAYNLFEYAQEALRHGAFDYLLKPVDVDKLGEVLERLEHIYREEREARARTMALEKQMTAASLAHQGRLMQQWLSGSLSLEEEQSWLSAGIVDGPGVVIVSELEPASGDGSGSATEHSDRGMSTWFHVPSPDTYTEPRSASLTADRLHQALKRACSAFGKALTIAWDAADWTRPRWVTILHTGTSSGEKREDIRRGLMSLQGELTAVGYSGRWVHAIGEECVDLAEGGPQSYRTALAALPYLFYDQHGAILFHSELLPIHPVLMCSAAELLDLLNASDTEGAKELCRTAVTTMSADGMAEPQSVKDQTCLLLLKLADSKSGWGMNPLTEEAVRQIRTCRRFGELLEILDSVLEQMGVTLKEQKKSKRELVIDSCLELMRERYMEDLSLESVAESFRFNPSYFSTLFKEATGRSFSDVLIEIRMRKAEELLRDGSGLKVYEIAERCGFRDTKYFSRSFKKHVGVTPEAYRHWAGQQKSGEGRSR</sequence>
<gene>
    <name evidence="7" type="ORF">BK138_22215</name>
</gene>
<dbReference type="GO" id="GO:0043565">
    <property type="term" value="F:sequence-specific DNA binding"/>
    <property type="evidence" value="ECO:0007669"/>
    <property type="project" value="InterPro"/>
</dbReference>
<evidence type="ECO:0008006" key="9">
    <source>
        <dbReference type="Google" id="ProtNLM"/>
    </source>
</evidence>
<evidence type="ECO:0000256" key="3">
    <source>
        <dbReference type="ARBA" id="ARBA00023163"/>
    </source>
</evidence>
<keyword evidence="3" id="KW-0804">Transcription</keyword>
<evidence type="ECO:0000256" key="1">
    <source>
        <dbReference type="ARBA" id="ARBA00023015"/>
    </source>
</evidence>
<dbReference type="SUPFAM" id="SSF46689">
    <property type="entry name" value="Homeodomain-like"/>
    <property type="match status" value="2"/>
</dbReference>
<reference evidence="7 8" key="1">
    <citation type="submission" date="2016-11" db="EMBL/GenBank/DDBJ databases">
        <title>Paenibacillus species isolates.</title>
        <authorList>
            <person name="Beno S.M."/>
        </authorList>
    </citation>
    <scope>NUCLEOTIDE SEQUENCE [LARGE SCALE GENOMIC DNA]</scope>
    <source>
        <strain evidence="7 8">FSL R5-0378</strain>
    </source>
</reference>
<feature type="modified residue" description="4-aspartylphosphate" evidence="4">
    <location>
        <position position="53"/>
    </location>
</feature>
<dbReference type="AlphaFoldDB" id="A0A1R1EKA6"/>
<dbReference type="InterPro" id="IPR020449">
    <property type="entry name" value="Tscrpt_reg_AraC-type_HTH"/>
</dbReference>
<dbReference type="Gene3D" id="3.40.50.2300">
    <property type="match status" value="1"/>
</dbReference>
<dbReference type="PRINTS" id="PR00032">
    <property type="entry name" value="HTHARAC"/>
</dbReference>
<protein>
    <recommendedName>
        <fullName evidence="9">DNA-binding response regulator</fullName>
    </recommendedName>
</protein>
<dbReference type="PANTHER" id="PTHR43280:SF10">
    <property type="entry name" value="REGULATORY PROTEIN POCR"/>
    <property type="match status" value="1"/>
</dbReference>
<dbReference type="GO" id="GO:0000160">
    <property type="term" value="P:phosphorelay signal transduction system"/>
    <property type="evidence" value="ECO:0007669"/>
    <property type="project" value="InterPro"/>
</dbReference>
<dbReference type="SUPFAM" id="SSF52172">
    <property type="entry name" value="CheY-like"/>
    <property type="match status" value="1"/>
</dbReference>
<dbReference type="Pfam" id="PF12833">
    <property type="entry name" value="HTH_18"/>
    <property type="match status" value="1"/>
</dbReference>
<dbReference type="PROSITE" id="PS00041">
    <property type="entry name" value="HTH_ARAC_FAMILY_1"/>
    <property type="match status" value="1"/>
</dbReference>
<feature type="domain" description="Response regulatory" evidence="6">
    <location>
        <begin position="2"/>
        <end position="119"/>
    </location>
</feature>
<dbReference type="InterPro" id="IPR001789">
    <property type="entry name" value="Sig_transdc_resp-reg_receiver"/>
</dbReference>
<feature type="domain" description="HTH araC/xylS-type" evidence="5">
    <location>
        <begin position="453"/>
        <end position="552"/>
    </location>
</feature>
<dbReference type="PANTHER" id="PTHR43280">
    <property type="entry name" value="ARAC-FAMILY TRANSCRIPTIONAL REGULATOR"/>
    <property type="match status" value="1"/>
</dbReference>
<name>A0A1R1EKA6_9BACL</name>
<dbReference type="InterPro" id="IPR018060">
    <property type="entry name" value="HTH_AraC"/>
</dbReference>
<evidence type="ECO:0000256" key="2">
    <source>
        <dbReference type="ARBA" id="ARBA00023125"/>
    </source>
</evidence>
<keyword evidence="1" id="KW-0805">Transcription regulation</keyword>
<dbReference type="CDD" id="cd17536">
    <property type="entry name" value="REC_YesN-like"/>
    <property type="match status" value="1"/>
</dbReference>
<dbReference type="STRING" id="297318.BK138_22215"/>
<evidence type="ECO:0000259" key="5">
    <source>
        <dbReference type="PROSITE" id="PS01124"/>
    </source>
</evidence>
<keyword evidence="8" id="KW-1185">Reference proteome</keyword>
<dbReference type="Gene3D" id="1.10.10.60">
    <property type="entry name" value="Homeodomain-like"/>
    <property type="match status" value="2"/>
</dbReference>
<dbReference type="SMART" id="SM00342">
    <property type="entry name" value="HTH_ARAC"/>
    <property type="match status" value="1"/>
</dbReference>
<keyword evidence="4" id="KW-0597">Phosphoprotein</keyword>
<dbReference type="InterPro" id="IPR009057">
    <property type="entry name" value="Homeodomain-like_sf"/>
</dbReference>
<evidence type="ECO:0000313" key="7">
    <source>
        <dbReference type="EMBL" id="OMF52172.1"/>
    </source>
</evidence>
<proteinExistence type="predicted"/>
<evidence type="ECO:0000313" key="8">
    <source>
        <dbReference type="Proteomes" id="UP000187172"/>
    </source>
</evidence>
<dbReference type="Proteomes" id="UP000187172">
    <property type="component" value="Unassembled WGS sequence"/>
</dbReference>
<accession>A0A1R1EKA6</accession>
<dbReference type="InterPro" id="IPR018062">
    <property type="entry name" value="HTH_AraC-typ_CS"/>
</dbReference>
<organism evidence="7 8">
    <name type="scientific">Paenibacillus rhizosphaerae</name>
    <dbReference type="NCBI Taxonomy" id="297318"/>
    <lineage>
        <taxon>Bacteria</taxon>
        <taxon>Bacillati</taxon>
        <taxon>Bacillota</taxon>
        <taxon>Bacilli</taxon>
        <taxon>Bacillales</taxon>
        <taxon>Paenibacillaceae</taxon>
        <taxon>Paenibacillus</taxon>
    </lineage>
</organism>
<dbReference type="SMART" id="SM00448">
    <property type="entry name" value="REC"/>
    <property type="match status" value="1"/>
</dbReference>
<evidence type="ECO:0000256" key="4">
    <source>
        <dbReference type="PROSITE-ProRule" id="PRU00169"/>
    </source>
</evidence>
<comment type="caution">
    <text evidence="7">The sequence shown here is derived from an EMBL/GenBank/DDBJ whole genome shotgun (WGS) entry which is preliminary data.</text>
</comment>
<dbReference type="PROSITE" id="PS01124">
    <property type="entry name" value="HTH_ARAC_FAMILY_2"/>
    <property type="match status" value="1"/>
</dbReference>
<keyword evidence="2" id="KW-0238">DNA-binding</keyword>
<dbReference type="PROSITE" id="PS50110">
    <property type="entry name" value="RESPONSE_REGULATORY"/>
    <property type="match status" value="1"/>
</dbReference>
<dbReference type="EMBL" id="MRTP01000007">
    <property type="protein sequence ID" value="OMF52172.1"/>
    <property type="molecule type" value="Genomic_DNA"/>
</dbReference>
<evidence type="ECO:0000259" key="6">
    <source>
        <dbReference type="PROSITE" id="PS50110"/>
    </source>
</evidence>
<dbReference type="Pfam" id="PF00072">
    <property type="entry name" value="Response_reg"/>
    <property type="match status" value="1"/>
</dbReference>